<name>A0A251X4L9_9GAMM</name>
<dbReference type="AlphaFoldDB" id="A0A251X4L9"/>
<comment type="caution">
    <text evidence="2">The sequence shown here is derived from an EMBL/GenBank/DDBJ whole genome shotgun (WGS) entry which is preliminary data.</text>
</comment>
<dbReference type="OrthoDB" id="8479562at2"/>
<dbReference type="EMBL" id="MSLT01000023">
    <property type="protein sequence ID" value="OUD12330.1"/>
    <property type="molecule type" value="Genomic_DNA"/>
</dbReference>
<dbReference type="Proteomes" id="UP000194798">
    <property type="component" value="Unassembled WGS sequence"/>
</dbReference>
<evidence type="ECO:0000313" key="2">
    <source>
        <dbReference type="EMBL" id="OUD12330.1"/>
    </source>
</evidence>
<proteinExistence type="predicted"/>
<evidence type="ECO:0000313" key="3">
    <source>
        <dbReference type="Proteomes" id="UP000194798"/>
    </source>
</evidence>
<organism evidence="2 3">
    <name type="scientific">Thioflexithrix psekupsensis</name>
    <dbReference type="NCBI Taxonomy" id="1570016"/>
    <lineage>
        <taxon>Bacteria</taxon>
        <taxon>Pseudomonadati</taxon>
        <taxon>Pseudomonadota</taxon>
        <taxon>Gammaproteobacteria</taxon>
        <taxon>Thiotrichales</taxon>
        <taxon>Thioflexithrix</taxon>
    </lineage>
</organism>
<gene>
    <name evidence="2" type="ORF">TPSD3_14550</name>
</gene>
<dbReference type="RefSeq" id="WP_086489277.1">
    <property type="nucleotide sequence ID" value="NZ_MSLT01000023.1"/>
</dbReference>
<evidence type="ECO:0000259" key="1">
    <source>
        <dbReference type="Pfam" id="PF17680"/>
    </source>
</evidence>
<dbReference type="InterPro" id="IPR014549">
    <property type="entry name" value="FlgO"/>
</dbReference>
<protein>
    <recommendedName>
        <fullName evidence="1">FlgO domain-containing protein</fullName>
    </recommendedName>
</protein>
<sequence>MNKWTRWLILPSLLVLSGCGLVSNKKEIRDADLVKASYQAADALVKNAPQLQLYQSRPILVASFVDIDDVQRSSTFGRMVAEQVGSRLAQHGYKVIEVKVRTDTIFTKGNAYSSEGEYLLSRELQDISRHHDAYALVAGTYGASKEVVYVTTKLIRAQDNIIMSSYDYSLPVGDNTRNLLRAATASRR</sequence>
<feature type="domain" description="FlgO" evidence="1">
    <location>
        <begin position="38"/>
        <end position="173"/>
    </location>
</feature>
<reference evidence="2 3" key="1">
    <citation type="submission" date="2016-12" db="EMBL/GenBank/DDBJ databases">
        <title>Thioflexothrix psekupsii D3 genome sequencing and assembly.</title>
        <authorList>
            <person name="Fomenkov A."/>
            <person name="Vincze T."/>
            <person name="Grabovich M."/>
            <person name="Anton B.P."/>
            <person name="Dubinina G."/>
            <person name="Orlova M."/>
            <person name="Belousova E."/>
            <person name="Roberts R.J."/>
        </authorList>
    </citation>
    <scope>NUCLEOTIDE SEQUENCE [LARGE SCALE GENOMIC DNA]</scope>
    <source>
        <strain evidence="2">D3</strain>
    </source>
</reference>
<accession>A0A251X4L9</accession>
<dbReference type="InterPro" id="IPR041215">
    <property type="entry name" value="FlgO_dom"/>
</dbReference>
<dbReference type="Pfam" id="PF17680">
    <property type="entry name" value="FlgO"/>
    <property type="match status" value="1"/>
</dbReference>
<dbReference type="PROSITE" id="PS51257">
    <property type="entry name" value="PROKAR_LIPOPROTEIN"/>
    <property type="match status" value="1"/>
</dbReference>
<dbReference type="PIRSF" id="PIRSF028688">
    <property type="entry name" value="UCP_imp_028688"/>
    <property type="match status" value="1"/>
</dbReference>
<keyword evidence="3" id="KW-1185">Reference proteome</keyword>